<reference evidence="1" key="1">
    <citation type="submission" date="2023-10" db="EMBL/GenBank/DDBJ databases">
        <authorList>
            <person name="Wang Q."/>
        </authorList>
    </citation>
    <scope>NUCLEOTIDE SEQUENCE</scope>
    <source>
        <strain evidence="1">BJZYA2014</strain>
    </source>
</reference>
<name>A0AAN0N7T2_9BACU</name>
<proteinExistence type="predicted"/>
<organism evidence="1">
    <name type="scientific">Nesodiprion zhejiangensis nucleopolyhedrovirus</name>
    <dbReference type="NCBI Taxonomy" id="3135970"/>
    <lineage>
        <taxon>Viruses</taxon>
        <taxon>Viruses incertae sedis</taxon>
        <taxon>Naldaviricetes</taxon>
        <taxon>Lefavirales</taxon>
        <taxon>Baculoviridae</taxon>
    </lineage>
</organism>
<protein>
    <submittedName>
        <fullName evidence="1">Pep</fullName>
    </submittedName>
</protein>
<dbReference type="SUPFAM" id="SSF58113">
    <property type="entry name" value="Apolipoprotein A-I"/>
    <property type="match status" value="1"/>
</dbReference>
<evidence type="ECO:0000313" key="1">
    <source>
        <dbReference type="EMBL" id="WYD57095.1"/>
    </source>
</evidence>
<dbReference type="EMBL" id="OR723730">
    <property type="protein sequence ID" value="WYD57095.1"/>
    <property type="molecule type" value="Genomic_DNA"/>
</dbReference>
<accession>A0AAN0N7T2</accession>
<sequence>MLKYIIYNVYKRMMMFNFIIYISKMPPPNHILFISRLSTTKTLSANNAWVSSCTTHNNCNIPIKKWNLLIKKLGLIIYPGCMKPNYFKLYVDGRNISGLVEKYECYLCTEAMFLAIKREFSFTKTVEYARIPVNEYQPDGPLCDDCTVSQEPDDDKITDMLNQIKDQIQETTNDTMKQIELITGDGLSTLQNDLQTLGTNISTNLQSQSDASALYIETLKDDAVAAIENAKTSVDEHLISSIQTAIDAINDAATQSVKAVEDKAKTAIDTISENIISQLKVNNDAITSELNKLSSEVSDNIDTITSDVNTAFDNIQTALQKTETSTVSGINNTGIVIEKLIKSNEDSITSAINTTVTNLTDLLSTAENTVIDTINNVIS</sequence>
<gene>
    <name evidence="1" type="primary">pep</name>
    <name evidence="1" type="ORF">NezhNPV_ORF50</name>
</gene>
<dbReference type="Gene3D" id="1.20.120.20">
    <property type="entry name" value="Apolipoprotein"/>
    <property type="match status" value="1"/>
</dbReference>